<reference evidence="1" key="1">
    <citation type="submission" date="2023-07" db="EMBL/GenBank/DDBJ databases">
        <title>A chromosome-level genome assembly of Lolium multiflorum.</title>
        <authorList>
            <person name="Chen Y."/>
            <person name="Copetti D."/>
            <person name="Kolliker R."/>
            <person name="Studer B."/>
        </authorList>
    </citation>
    <scope>NUCLEOTIDE SEQUENCE</scope>
    <source>
        <strain evidence="1">02402/16</strain>
        <tissue evidence="1">Leaf</tissue>
    </source>
</reference>
<dbReference type="AlphaFoldDB" id="A0AAD8RL01"/>
<evidence type="ECO:0008006" key="3">
    <source>
        <dbReference type="Google" id="ProtNLM"/>
    </source>
</evidence>
<comment type="caution">
    <text evidence="1">The sequence shown here is derived from an EMBL/GenBank/DDBJ whole genome shotgun (WGS) entry which is preliminary data.</text>
</comment>
<gene>
    <name evidence="1" type="ORF">QYE76_001590</name>
</gene>
<evidence type="ECO:0000313" key="1">
    <source>
        <dbReference type="EMBL" id="KAK1627275.1"/>
    </source>
</evidence>
<accession>A0AAD8RL01</accession>
<dbReference type="EMBL" id="JAUUTY010000005">
    <property type="protein sequence ID" value="KAK1627275.1"/>
    <property type="molecule type" value="Genomic_DNA"/>
</dbReference>
<evidence type="ECO:0000313" key="2">
    <source>
        <dbReference type="Proteomes" id="UP001231189"/>
    </source>
</evidence>
<sequence>MKAVESSRHQESSCALIPLLARVSWWCNRRRQGGGVPIHCPQLTDTNYGMWPVKMKIILRSLRCWRAIEGKGEHDPAKDEDAFAALSQSVPDSMVMALTEHNNATEAWEGIRRMRVGEDRVKKKLV</sequence>
<name>A0AAD8RL01_LOLMU</name>
<dbReference type="Proteomes" id="UP001231189">
    <property type="component" value="Unassembled WGS sequence"/>
</dbReference>
<proteinExistence type="predicted"/>
<protein>
    <recommendedName>
        <fullName evidence="3">DUF4219 domain-containing protein</fullName>
    </recommendedName>
</protein>
<keyword evidence="2" id="KW-1185">Reference proteome</keyword>
<organism evidence="1 2">
    <name type="scientific">Lolium multiflorum</name>
    <name type="common">Italian ryegrass</name>
    <name type="synonym">Lolium perenne subsp. multiflorum</name>
    <dbReference type="NCBI Taxonomy" id="4521"/>
    <lineage>
        <taxon>Eukaryota</taxon>
        <taxon>Viridiplantae</taxon>
        <taxon>Streptophyta</taxon>
        <taxon>Embryophyta</taxon>
        <taxon>Tracheophyta</taxon>
        <taxon>Spermatophyta</taxon>
        <taxon>Magnoliopsida</taxon>
        <taxon>Liliopsida</taxon>
        <taxon>Poales</taxon>
        <taxon>Poaceae</taxon>
        <taxon>BOP clade</taxon>
        <taxon>Pooideae</taxon>
        <taxon>Poodae</taxon>
        <taxon>Poeae</taxon>
        <taxon>Poeae Chloroplast Group 2 (Poeae type)</taxon>
        <taxon>Loliodinae</taxon>
        <taxon>Loliinae</taxon>
        <taxon>Lolium</taxon>
    </lineage>
</organism>